<feature type="region of interest" description="Disordered" evidence="3">
    <location>
        <begin position="265"/>
        <end position="288"/>
    </location>
</feature>
<dbReference type="InterPro" id="IPR032675">
    <property type="entry name" value="LRR_dom_sf"/>
</dbReference>
<evidence type="ECO:0000256" key="3">
    <source>
        <dbReference type="SAM" id="MobiDB-lite"/>
    </source>
</evidence>
<dbReference type="SUPFAM" id="SSF52058">
    <property type="entry name" value="L domain-like"/>
    <property type="match status" value="1"/>
</dbReference>
<organism evidence="4 5">
    <name type="scientific">Tigriopus californicus</name>
    <name type="common">Marine copepod</name>
    <dbReference type="NCBI Taxonomy" id="6832"/>
    <lineage>
        <taxon>Eukaryota</taxon>
        <taxon>Metazoa</taxon>
        <taxon>Ecdysozoa</taxon>
        <taxon>Arthropoda</taxon>
        <taxon>Crustacea</taxon>
        <taxon>Multicrustacea</taxon>
        <taxon>Hexanauplia</taxon>
        <taxon>Copepoda</taxon>
        <taxon>Harpacticoida</taxon>
        <taxon>Harpacticidae</taxon>
        <taxon>Tigriopus</taxon>
    </lineage>
</organism>
<dbReference type="STRING" id="6832.A0A553NVP4"/>
<dbReference type="InterPro" id="IPR001611">
    <property type="entry name" value="Leu-rich_rpt"/>
</dbReference>
<keyword evidence="1" id="KW-0433">Leucine-rich repeat</keyword>
<dbReference type="PROSITE" id="PS51450">
    <property type="entry name" value="LRR"/>
    <property type="match status" value="4"/>
</dbReference>
<dbReference type="Gene3D" id="3.80.10.10">
    <property type="entry name" value="Ribonuclease Inhibitor"/>
    <property type="match status" value="2"/>
</dbReference>
<sequence>MANNSTVGEEASSSLSLLSSDGVILDGDQIPEGISRNFVRLPGEDGTDFYNRVTHLHHQRQKIRQIGDLSLVKNLTVLYLYENRLDSIERLDNLVNLQMLYLQRNRIRVLGGLSGLKKLKKLYLSGNRIRRVENLEMLTSLQDHQHLKENEKVDFDPRTCLSLKSLQVLNTSHNRMDTLQDLQKLKSIVTLDASNNNLGADSKIVEHLSKMSTLRELDLRGNPAARGTRHWETLVGECGHICNLNGKPVSHTTRTMLKNMKAMLSNANLPGPHQSSGTRDHTKTRMKL</sequence>
<comment type="caution">
    <text evidence="4">The sequence shown here is derived from an EMBL/GenBank/DDBJ whole genome shotgun (WGS) entry which is preliminary data.</text>
</comment>
<dbReference type="AlphaFoldDB" id="A0A553NVP4"/>
<name>A0A553NVP4_TIGCA</name>
<evidence type="ECO:0000313" key="5">
    <source>
        <dbReference type="Proteomes" id="UP000318571"/>
    </source>
</evidence>
<reference evidence="4 5" key="1">
    <citation type="journal article" date="2018" name="Nat. Ecol. Evol.">
        <title>Genomic signatures of mitonuclear coevolution across populations of Tigriopus californicus.</title>
        <authorList>
            <person name="Barreto F.S."/>
            <person name="Watson E.T."/>
            <person name="Lima T.G."/>
            <person name="Willett C.S."/>
            <person name="Edmands S."/>
            <person name="Li W."/>
            <person name="Burton R.S."/>
        </authorList>
    </citation>
    <scope>NUCLEOTIDE SEQUENCE [LARGE SCALE GENOMIC DNA]</scope>
    <source>
        <strain evidence="4 5">San Diego</strain>
    </source>
</reference>
<dbReference type="InterPro" id="IPR003591">
    <property type="entry name" value="Leu-rich_rpt_typical-subtyp"/>
</dbReference>
<feature type="compositionally biased region" description="Basic and acidic residues" evidence="3">
    <location>
        <begin position="278"/>
        <end position="288"/>
    </location>
</feature>
<keyword evidence="2" id="KW-0677">Repeat</keyword>
<dbReference type="CDD" id="cd21340">
    <property type="entry name" value="PPP1R42"/>
    <property type="match status" value="1"/>
</dbReference>
<dbReference type="InterPro" id="IPR050836">
    <property type="entry name" value="SDS22/Internalin_LRR"/>
</dbReference>
<feature type="compositionally biased region" description="Polar residues" evidence="3">
    <location>
        <begin position="265"/>
        <end position="277"/>
    </location>
</feature>
<proteinExistence type="predicted"/>
<evidence type="ECO:0000313" key="4">
    <source>
        <dbReference type="EMBL" id="TRY69500.1"/>
    </source>
</evidence>
<dbReference type="InterPro" id="IPR025875">
    <property type="entry name" value="Leu-rich_rpt_4"/>
</dbReference>
<evidence type="ECO:0000256" key="1">
    <source>
        <dbReference type="ARBA" id="ARBA00022614"/>
    </source>
</evidence>
<dbReference type="EMBL" id="VCGU01000010">
    <property type="protein sequence ID" value="TRY69500.1"/>
    <property type="molecule type" value="Genomic_DNA"/>
</dbReference>
<gene>
    <name evidence="4" type="ORF">TCAL_04666</name>
</gene>
<dbReference type="OMA" id="MNDMFIS"/>
<dbReference type="PANTHER" id="PTHR46652">
    <property type="entry name" value="LEUCINE-RICH REPEAT AND IQ DOMAIN-CONTAINING PROTEIN 1-RELATED"/>
    <property type="match status" value="1"/>
</dbReference>
<dbReference type="SMART" id="SM00365">
    <property type="entry name" value="LRR_SD22"/>
    <property type="match status" value="4"/>
</dbReference>
<dbReference type="SMART" id="SM00369">
    <property type="entry name" value="LRR_TYP"/>
    <property type="match status" value="4"/>
</dbReference>
<dbReference type="PANTHER" id="PTHR46652:SF3">
    <property type="entry name" value="LEUCINE-RICH REPEAT-CONTAINING PROTEIN 9"/>
    <property type="match status" value="1"/>
</dbReference>
<dbReference type="Pfam" id="PF12799">
    <property type="entry name" value="LRR_4"/>
    <property type="match status" value="1"/>
</dbReference>
<accession>A0A553NVP4</accession>
<protein>
    <submittedName>
        <fullName evidence="4">Uncharacterized protein</fullName>
    </submittedName>
</protein>
<dbReference type="Proteomes" id="UP000318571">
    <property type="component" value="Chromosome 1"/>
</dbReference>
<evidence type="ECO:0000256" key="2">
    <source>
        <dbReference type="ARBA" id="ARBA00022737"/>
    </source>
</evidence>
<keyword evidence="5" id="KW-1185">Reference proteome</keyword>